<accession>A0A023B2B1</accession>
<keyword evidence="2" id="KW-1185">Reference proteome</keyword>
<reference evidence="1" key="1">
    <citation type="submission" date="2013-12" db="EMBL/GenBank/DDBJ databases">
        <authorList>
            <person name="Omoto C.K."/>
            <person name="Sibley D."/>
            <person name="Venepally P."/>
            <person name="Hadjithomas M."/>
            <person name="Karamycheva S."/>
            <person name="Brunk B."/>
            <person name="Roos D."/>
            <person name="Caler E."/>
            <person name="Lorenzi H."/>
        </authorList>
    </citation>
    <scope>NUCLEOTIDE SEQUENCE</scope>
</reference>
<evidence type="ECO:0000313" key="2">
    <source>
        <dbReference type="Proteomes" id="UP000019763"/>
    </source>
</evidence>
<dbReference type="RefSeq" id="XP_011131903.1">
    <property type="nucleotide sequence ID" value="XM_011133601.1"/>
</dbReference>
<dbReference type="Proteomes" id="UP000019763">
    <property type="component" value="Unassembled WGS sequence"/>
</dbReference>
<dbReference type="VEuPathDB" id="CryptoDB:GNI_123110"/>
<dbReference type="AlphaFoldDB" id="A0A023B2B1"/>
<dbReference type="GeneID" id="22914324"/>
<dbReference type="EMBL" id="AFNH02000919">
    <property type="protein sequence ID" value="EZG52128.1"/>
    <property type="molecule type" value="Genomic_DNA"/>
</dbReference>
<comment type="caution">
    <text evidence="1">The sequence shown here is derived from an EMBL/GenBank/DDBJ whole genome shotgun (WGS) entry which is preliminary data.</text>
</comment>
<name>A0A023B2B1_GRENI</name>
<dbReference type="OrthoDB" id="107110at2759"/>
<evidence type="ECO:0000313" key="1">
    <source>
        <dbReference type="EMBL" id="EZG52128.1"/>
    </source>
</evidence>
<sequence length="93" mass="10685">MLLLFCRCKVEWQSLFQPLSVTTFMAKLWPPSLVAEAEEDEEWRHVAQDFTLAFSGTILAQRAVNSRYLHTSLLNNSIIAACDNQPLYDFADF</sequence>
<protein>
    <submittedName>
        <fullName evidence="1">Uncharacterized protein</fullName>
    </submittedName>
</protein>
<proteinExistence type="predicted"/>
<organism evidence="1 2">
    <name type="scientific">Gregarina niphandrodes</name>
    <name type="common">Septate eugregarine</name>
    <dbReference type="NCBI Taxonomy" id="110365"/>
    <lineage>
        <taxon>Eukaryota</taxon>
        <taxon>Sar</taxon>
        <taxon>Alveolata</taxon>
        <taxon>Apicomplexa</taxon>
        <taxon>Conoidasida</taxon>
        <taxon>Gregarinasina</taxon>
        <taxon>Eugregarinorida</taxon>
        <taxon>Gregarinidae</taxon>
        <taxon>Gregarina</taxon>
    </lineage>
</organism>
<gene>
    <name evidence="1" type="ORF">GNI_123110</name>
</gene>